<evidence type="ECO:0000256" key="3">
    <source>
        <dbReference type="ARBA" id="ARBA00022630"/>
    </source>
</evidence>
<dbReference type="EMBL" id="BSDY01000019">
    <property type="protein sequence ID" value="GLI57530.1"/>
    <property type="molecule type" value="Genomic_DNA"/>
</dbReference>
<dbReference type="GO" id="GO:0006103">
    <property type="term" value="P:2-oxoglutarate metabolic process"/>
    <property type="evidence" value="ECO:0007669"/>
    <property type="project" value="TreeGrafter"/>
</dbReference>
<dbReference type="Pfam" id="PF02852">
    <property type="entry name" value="Pyr_redox_dim"/>
    <property type="match status" value="1"/>
</dbReference>
<sequence>MKYDVIVVGSGAGGYYSAISSGKRGLKTVLIEGEELGGTAFRWGSLAVKRILDGFRGVDEELLRKLGVDIEEHYRGKYAQGVRDMAYIEGIIRRKLEKAGVEVVIGKGRFVEEREDEVVVEAGGRVIEGKNLIVATGSTGDSLWRGERIITHRELLAMEELPERICIVGGGVEGIEIANITSYIGIETVVVEMEESVLKGTENNLVEPVVENLKRRGTEIYLNTRVEECIDLGDRVRVSLENRGEMEFPLVVVTGIRTSNMPEGVDVETREGYIVVDENYRTSNERIYAVGDINGIMGMANAARYQGEQMGEILAGKAEGRAYPESLSRAIYTIPEIACTGFEGEYSGAAYFADTFRGFSKGVEKGFVVVYSNDGKTICGISMSGMDVSEYLGPLGYLVDKKVTLEEARKIMMAHPTMMEAFHDAVEDAIKSISHRKCQ</sequence>
<dbReference type="InterPro" id="IPR050151">
    <property type="entry name" value="Class-I_Pyr_Nuc-Dis_Oxidored"/>
</dbReference>
<comment type="caution">
    <text evidence="8">The sequence shown here is derived from an EMBL/GenBank/DDBJ whole genome shotgun (WGS) entry which is preliminary data.</text>
</comment>
<dbReference type="RefSeq" id="WP_281837180.1">
    <property type="nucleotide sequence ID" value="NZ_BSDY01000019.1"/>
</dbReference>
<dbReference type="SUPFAM" id="SSF55424">
    <property type="entry name" value="FAD/NAD-linked reductases, dimerisation (C-terminal) domain"/>
    <property type="match status" value="1"/>
</dbReference>
<feature type="domain" description="Pyridine nucleotide-disulphide oxidoreductase dimerisation" evidence="6">
    <location>
        <begin position="329"/>
        <end position="425"/>
    </location>
</feature>
<evidence type="ECO:0000259" key="7">
    <source>
        <dbReference type="Pfam" id="PF07992"/>
    </source>
</evidence>
<dbReference type="GO" id="GO:0004148">
    <property type="term" value="F:dihydrolipoyl dehydrogenase (NADH) activity"/>
    <property type="evidence" value="ECO:0007669"/>
    <property type="project" value="TreeGrafter"/>
</dbReference>
<dbReference type="Pfam" id="PF07992">
    <property type="entry name" value="Pyr_redox_2"/>
    <property type="match status" value="1"/>
</dbReference>
<dbReference type="GO" id="GO:0050660">
    <property type="term" value="F:flavin adenine dinucleotide binding"/>
    <property type="evidence" value="ECO:0007669"/>
    <property type="project" value="TreeGrafter"/>
</dbReference>
<accession>A0A9W6LPX6</accession>
<dbReference type="SUPFAM" id="SSF51905">
    <property type="entry name" value="FAD/NAD(P)-binding domain"/>
    <property type="match status" value="1"/>
</dbReference>
<keyword evidence="9" id="KW-1185">Reference proteome</keyword>
<dbReference type="PANTHER" id="PTHR22912:SF151">
    <property type="entry name" value="DIHYDROLIPOYL DEHYDROGENASE, MITOCHONDRIAL"/>
    <property type="match status" value="1"/>
</dbReference>
<dbReference type="PRINTS" id="PR00411">
    <property type="entry name" value="PNDRDTASEI"/>
</dbReference>
<proteinExistence type="inferred from homology"/>
<evidence type="ECO:0000256" key="4">
    <source>
        <dbReference type="ARBA" id="ARBA00022827"/>
    </source>
</evidence>
<dbReference type="Gene3D" id="3.30.390.30">
    <property type="match status" value="1"/>
</dbReference>
<keyword evidence="3" id="KW-0285">Flavoprotein</keyword>
<evidence type="ECO:0000256" key="1">
    <source>
        <dbReference type="ARBA" id="ARBA00001974"/>
    </source>
</evidence>
<dbReference type="InterPro" id="IPR004099">
    <property type="entry name" value="Pyr_nucl-diS_OxRdtase_dimer"/>
</dbReference>
<evidence type="ECO:0000256" key="5">
    <source>
        <dbReference type="ARBA" id="ARBA00023027"/>
    </source>
</evidence>
<protein>
    <submittedName>
        <fullName evidence="8">Dihydrolipoyl dehydrogenase</fullName>
    </submittedName>
</protein>
<dbReference type="Proteomes" id="UP001144471">
    <property type="component" value="Unassembled WGS sequence"/>
</dbReference>
<feature type="domain" description="FAD/NAD(P)-binding" evidence="7">
    <location>
        <begin position="3"/>
        <end position="307"/>
    </location>
</feature>
<keyword evidence="4" id="KW-0274">FAD</keyword>
<evidence type="ECO:0000259" key="6">
    <source>
        <dbReference type="Pfam" id="PF02852"/>
    </source>
</evidence>
<name>A0A9W6LPX6_9FUSO</name>
<dbReference type="PRINTS" id="PR00368">
    <property type="entry name" value="FADPNR"/>
</dbReference>
<dbReference type="InterPro" id="IPR023753">
    <property type="entry name" value="FAD/NAD-binding_dom"/>
</dbReference>
<keyword evidence="5" id="KW-0520">NAD</keyword>
<dbReference type="InterPro" id="IPR036188">
    <property type="entry name" value="FAD/NAD-bd_sf"/>
</dbReference>
<comment type="similarity">
    <text evidence="2">Belongs to the class-I pyridine nucleotide-disulfide oxidoreductase family.</text>
</comment>
<evidence type="ECO:0000313" key="9">
    <source>
        <dbReference type="Proteomes" id="UP001144471"/>
    </source>
</evidence>
<reference evidence="8" key="1">
    <citation type="submission" date="2022-12" db="EMBL/GenBank/DDBJ databases">
        <title>Reference genome sequencing for broad-spectrum identification of bacterial and archaeal isolates by mass spectrometry.</title>
        <authorList>
            <person name="Sekiguchi Y."/>
            <person name="Tourlousse D.M."/>
        </authorList>
    </citation>
    <scope>NUCLEOTIDE SEQUENCE</scope>
    <source>
        <strain evidence="8">10succ1</strain>
    </source>
</reference>
<evidence type="ECO:0000256" key="2">
    <source>
        <dbReference type="ARBA" id="ARBA00007532"/>
    </source>
</evidence>
<dbReference type="Gene3D" id="3.50.50.60">
    <property type="entry name" value="FAD/NAD(P)-binding domain"/>
    <property type="match status" value="2"/>
</dbReference>
<gene>
    <name evidence="8" type="ORF">PM10SUCC1_30440</name>
</gene>
<comment type="cofactor">
    <cofactor evidence="1">
        <name>FAD</name>
        <dbReference type="ChEBI" id="CHEBI:57692"/>
    </cofactor>
</comment>
<organism evidence="8 9">
    <name type="scientific">Propionigenium maris DSM 9537</name>
    <dbReference type="NCBI Taxonomy" id="1123000"/>
    <lineage>
        <taxon>Bacteria</taxon>
        <taxon>Fusobacteriati</taxon>
        <taxon>Fusobacteriota</taxon>
        <taxon>Fusobacteriia</taxon>
        <taxon>Fusobacteriales</taxon>
        <taxon>Fusobacteriaceae</taxon>
        <taxon>Propionigenium</taxon>
    </lineage>
</organism>
<dbReference type="AlphaFoldDB" id="A0A9W6LPX6"/>
<dbReference type="InterPro" id="IPR016156">
    <property type="entry name" value="FAD/NAD-linked_Rdtase_dimer_sf"/>
</dbReference>
<dbReference type="PANTHER" id="PTHR22912">
    <property type="entry name" value="DISULFIDE OXIDOREDUCTASE"/>
    <property type="match status" value="1"/>
</dbReference>
<evidence type="ECO:0000313" key="8">
    <source>
        <dbReference type="EMBL" id="GLI57530.1"/>
    </source>
</evidence>